<accession>A0A4R6STJ0</accession>
<gene>
    <name evidence="1" type="ORF">ATK78_2571</name>
</gene>
<dbReference type="Proteomes" id="UP000295620">
    <property type="component" value="Unassembled WGS sequence"/>
</dbReference>
<comment type="caution">
    <text evidence="1">The sequence shown here is derived from an EMBL/GenBank/DDBJ whole genome shotgun (WGS) entry which is preliminary data.</text>
</comment>
<sequence length="134" mass="15542">MEIIPVNSIKSVLPTDNNDEKLMIIEVILIKNYEDNKSNHDEIGSHTLWLVQSNRAEIYICNYYKLPEKMHYDSNRTTMDDSLKIFSEKNRILSYGYRNGTLIDKRVFINGESEEKENLSIEVTMTAPPPLDAD</sequence>
<reference evidence="1 2" key="1">
    <citation type="submission" date="2019-03" db="EMBL/GenBank/DDBJ databases">
        <title>Genomic Encyclopedia of Archaeal and Bacterial Type Strains, Phase II (KMG-II): from individual species to whole genera.</title>
        <authorList>
            <person name="Goeker M."/>
        </authorList>
    </citation>
    <scope>NUCLEOTIDE SEQUENCE [LARGE SCALE GENOMIC DNA]</scope>
    <source>
        <strain evidence="1 2">DSM 19035</strain>
    </source>
</reference>
<dbReference type="EMBL" id="SNYC01000005">
    <property type="protein sequence ID" value="TDQ08070.1"/>
    <property type="molecule type" value="Genomic_DNA"/>
</dbReference>
<name>A0A4R6STJ0_9SPHI</name>
<dbReference type="RefSeq" id="WP_133576478.1">
    <property type="nucleotide sequence ID" value="NZ_SNYC01000005.1"/>
</dbReference>
<evidence type="ECO:0000313" key="2">
    <source>
        <dbReference type="Proteomes" id="UP000295620"/>
    </source>
</evidence>
<keyword evidence="2" id="KW-1185">Reference proteome</keyword>
<organism evidence="1 2">
    <name type="scientific">Pedobacter metabolipauper</name>
    <dbReference type="NCBI Taxonomy" id="425513"/>
    <lineage>
        <taxon>Bacteria</taxon>
        <taxon>Pseudomonadati</taxon>
        <taxon>Bacteroidota</taxon>
        <taxon>Sphingobacteriia</taxon>
        <taxon>Sphingobacteriales</taxon>
        <taxon>Sphingobacteriaceae</taxon>
        <taxon>Pedobacter</taxon>
    </lineage>
</organism>
<dbReference type="AlphaFoldDB" id="A0A4R6STJ0"/>
<evidence type="ECO:0000313" key="1">
    <source>
        <dbReference type="EMBL" id="TDQ08070.1"/>
    </source>
</evidence>
<proteinExistence type="predicted"/>
<protein>
    <submittedName>
        <fullName evidence="1">Uncharacterized protein</fullName>
    </submittedName>
</protein>